<keyword evidence="4" id="KW-1185">Reference proteome</keyword>
<reference evidence="4 5" key="1">
    <citation type="journal article" date="2018" name="Front. Microbiol.">
        <title>Discovery of Phloeophagus Beetles as a Source of Pseudomonas Strains That Produce Potentially New Bioactive Substances and Description of Pseudomonas bohemica sp. nov.</title>
        <authorList>
            <person name="Saati-Santamaria Z."/>
            <person name="Lopez-Mondejar R."/>
            <person name="Jimenez-Gomez A."/>
            <person name="Diez-Mendez A."/>
            <person name="Vetrovsky T."/>
            <person name="Igual J.M."/>
            <person name="Velazquez E."/>
            <person name="Kolarik M."/>
            <person name="Rivas R."/>
            <person name="Garcia-Fraile P."/>
        </authorList>
    </citation>
    <scope>NUCLEOTIDE SEQUENCE [LARGE SCALE GENOMIC DNA]</scope>
    <source>
        <strain evidence="3 5">A2-NA12</strain>
        <strain evidence="2 4">A2-NA13</strain>
    </source>
</reference>
<proteinExistence type="predicted"/>
<feature type="region of interest" description="Disordered" evidence="1">
    <location>
        <begin position="168"/>
        <end position="205"/>
    </location>
</feature>
<evidence type="ECO:0000313" key="3">
    <source>
        <dbReference type="EMBL" id="RLU11757.1"/>
    </source>
</evidence>
<dbReference type="EMBL" id="PEGA01000007">
    <property type="protein sequence ID" value="RLU11757.1"/>
    <property type="molecule type" value="Genomic_DNA"/>
</dbReference>
<dbReference type="AlphaFoldDB" id="A0A3L8CKF8"/>
<dbReference type="Proteomes" id="UP000282140">
    <property type="component" value="Unassembled WGS sequence"/>
</dbReference>
<dbReference type="Proteomes" id="UP000282672">
    <property type="component" value="Unassembled WGS sequence"/>
</dbReference>
<dbReference type="RefSeq" id="WP_121731949.1">
    <property type="nucleotide sequence ID" value="NZ_PEGA01000007.1"/>
</dbReference>
<sequence length="205" mass="23269">MLETQHPSYFEPRLQPEYLDRFCQEVSSVAYGALEDSTTRYDTAYTRGTLLFGRLQGLSQVLGEDKSLPWLELRNATLDFTVSVNGVLFQVVTDNPQDIRKTHRIKANPLEQHQLSLFEVSPEVCTWRAYLSSNQDPEFPKIETAIVGFDANQNVVCLWKHEQRSGVSVRAMEQHPQVDVSEAQPRRKKKDADADTTDDVGPIDG</sequence>
<evidence type="ECO:0000313" key="2">
    <source>
        <dbReference type="EMBL" id="RLU08393.1"/>
    </source>
</evidence>
<organism evidence="2 4">
    <name type="scientific">Pseudomonas prosekii</name>
    <dbReference type="NCBI Taxonomy" id="1148509"/>
    <lineage>
        <taxon>Bacteria</taxon>
        <taxon>Pseudomonadati</taxon>
        <taxon>Pseudomonadota</taxon>
        <taxon>Gammaproteobacteria</taxon>
        <taxon>Pseudomonadales</taxon>
        <taxon>Pseudomonadaceae</taxon>
        <taxon>Pseudomonas</taxon>
    </lineage>
</organism>
<evidence type="ECO:0000256" key="1">
    <source>
        <dbReference type="SAM" id="MobiDB-lite"/>
    </source>
</evidence>
<comment type="caution">
    <text evidence="2">The sequence shown here is derived from an EMBL/GenBank/DDBJ whole genome shotgun (WGS) entry which is preliminary data.</text>
</comment>
<evidence type="ECO:0000313" key="5">
    <source>
        <dbReference type="Proteomes" id="UP000282672"/>
    </source>
</evidence>
<gene>
    <name evidence="3" type="ORF">CS076_08880</name>
    <name evidence="2" type="ORF">CS078_16010</name>
</gene>
<protein>
    <submittedName>
        <fullName evidence="2">Uncharacterized protein</fullName>
    </submittedName>
</protein>
<accession>A0A3L8CKF8</accession>
<evidence type="ECO:0000313" key="4">
    <source>
        <dbReference type="Proteomes" id="UP000282140"/>
    </source>
</evidence>
<name>A0A3L8CKF8_9PSED</name>
<dbReference type="EMBL" id="PEGB01000007">
    <property type="protein sequence ID" value="RLU08393.1"/>
    <property type="molecule type" value="Genomic_DNA"/>
</dbReference>